<sequence>MASKVDARLLKSTKFPSEFNQKVDTEKVNLPVMKKWIAKRICEILGSEDDVLIELCCNLIEGSRYPDIKSVQIQITGFLDKDTAPFCKDLWNLLLSAQSSSQGVPKELLEAKKLELMQGKMDADRENTRRGCGPQDSKEGERRDSRQVGDSWHAQGRRGDRRGARDSYGRDSYVPQPRRGRDQPEPVQRQLAFADSPKTQALTSSTPIFPKEKQVSPSRFSVSATWLRCSRSALRAWKSTLQHSRYLASCEAKTTFSIAKLVGGTSQPQPQSQPQ</sequence>
<dbReference type="PANTHER" id="PTHR23148">
    <property type="entry name" value="SERINE/ARGININE REGULATED NUCLEAR MATRIX PROTEIN"/>
    <property type="match status" value="1"/>
</dbReference>
<dbReference type="GO" id="GO:0005681">
    <property type="term" value="C:spliceosomal complex"/>
    <property type="evidence" value="ECO:0007669"/>
    <property type="project" value="TreeGrafter"/>
</dbReference>
<dbReference type="Proteomes" id="UP000824596">
    <property type="component" value="Unassembled WGS sequence"/>
</dbReference>
<dbReference type="InterPro" id="IPR036483">
    <property type="entry name" value="PWI_dom_sf"/>
</dbReference>
<dbReference type="PROSITE" id="PS51025">
    <property type="entry name" value="PWI"/>
    <property type="match status" value="1"/>
</dbReference>
<dbReference type="InterPro" id="IPR002483">
    <property type="entry name" value="PWI_dom"/>
</dbReference>
<dbReference type="GO" id="GO:0003723">
    <property type="term" value="F:RNA binding"/>
    <property type="evidence" value="ECO:0007669"/>
    <property type="project" value="TreeGrafter"/>
</dbReference>
<dbReference type="GeneID" id="68351867"/>
<keyword evidence="1" id="KW-0507">mRNA processing</keyword>
<evidence type="ECO:0000259" key="3">
    <source>
        <dbReference type="PROSITE" id="PS51025"/>
    </source>
</evidence>
<evidence type="ECO:0000256" key="2">
    <source>
        <dbReference type="SAM" id="MobiDB-lite"/>
    </source>
</evidence>
<dbReference type="GO" id="GO:0006397">
    <property type="term" value="P:mRNA processing"/>
    <property type="evidence" value="ECO:0007669"/>
    <property type="project" value="UniProtKB-KW"/>
</dbReference>
<reference evidence="4" key="1">
    <citation type="submission" date="2021-09" db="EMBL/GenBank/DDBJ databases">
        <title>A high-quality genome of the endoparasitic fungus Hirsutella rhossiliensis with a comparison of Hirsutella genomes reveals transposable elements contributing to genome size variation.</title>
        <authorList>
            <person name="Lin R."/>
            <person name="Jiao Y."/>
            <person name="Sun X."/>
            <person name="Ling J."/>
            <person name="Xie B."/>
            <person name="Cheng X."/>
        </authorList>
    </citation>
    <scope>NUCLEOTIDE SEQUENCE</scope>
    <source>
        <strain evidence="4">HR02</strain>
    </source>
</reference>
<comment type="caution">
    <text evidence="4">The sequence shown here is derived from an EMBL/GenBank/DDBJ whole genome shotgun (WGS) entry which is preliminary data.</text>
</comment>
<feature type="compositionally biased region" description="Basic and acidic residues" evidence="2">
    <location>
        <begin position="119"/>
        <end position="129"/>
    </location>
</feature>
<evidence type="ECO:0000313" key="4">
    <source>
        <dbReference type="EMBL" id="KAH0967329.1"/>
    </source>
</evidence>
<keyword evidence="5" id="KW-1185">Reference proteome</keyword>
<proteinExistence type="predicted"/>
<evidence type="ECO:0000256" key="1">
    <source>
        <dbReference type="ARBA" id="ARBA00022664"/>
    </source>
</evidence>
<protein>
    <submittedName>
        <fullName evidence="4">PWI domain-containing protein</fullName>
    </submittedName>
</protein>
<dbReference type="GO" id="GO:0048024">
    <property type="term" value="P:regulation of mRNA splicing, via spliceosome"/>
    <property type="evidence" value="ECO:0007669"/>
    <property type="project" value="TreeGrafter"/>
</dbReference>
<organism evidence="4 5">
    <name type="scientific">Hirsutella rhossiliensis</name>
    <dbReference type="NCBI Taxonomy" id="111463"/>
    <lineage>
        <taxon>Eukaryota</taxon>
        <taxon>Fungi</taxon>
        <taxon>Dikarya</taxon>
        <taxon>Ascomycota</taxon>
        <taxon>Pezizomycotina</taxon>
        <taxon>Sordariomycetes</taxon>
        <taxon>Hypocreomycetidae</taxon>
        <taxon>Hypocreales</taxon>
        <taxon>Ophiocordycipitaceae</taxon>
        <taxon>Hirsutella</taxon>
    </lineage>
</organism>
<dbReference type="EMBL" id="JAIZPD010000002">
    <property type="protein sequence ID" value="KAH0967329.1"/>
    <property type="molecule type" value="Genomic_DNA"/>
</dbReference>
<dbReference type="RefSeq" id="XP_044724842.1">
    <property type="nucleotide sequence ID" value="XM_044861209.1"/>
</dbReference>
<dbReference type="Pfam" id="PF01480">
    <property type="entry name" value="PWI"/>
    <property type="match status" value="1"/>
</dbReference>
<dbReference type="Gene3D" id="1.20.1390.10">
    <property type="entry name" value="PWI domain"/>
    <property type="match status" value="1"/>
</dbReference>
<feature type="compositionally biased region" description="Basic and acidic residues" evidence="2">
    <location>
        <begin position="157"/>
        <end position="169"/>
    </location>
</feature>
<name>A0A9P8N5V4_9HYPO</name>
<dbReference type="InterPro" id="IPR052225">
    <property type="entry name" value="Ser/Arg_repetitive_matrix"/>
</dbReference>
<dbReference type="PANTHER" id="PTHR23148:SF0">
    <property type="entry name" value="SERINE_ARGININE REPETITIVE MATRIX PROTEIN 1"/>
    <property type="match status" value="1"/>
</dbReference>
<feature type="compositionally biased region" description="Basic and acidic residues" evidence="2">
    <location>
        <begin position="136"/>
        <end position="147"/>
    </location>
</feature>
<accession>A0A9P8N5V4</accession>
<dbReference type="AlphaFoldDB" id="A0A9P8N5V4"/>
<dbReference type="SUPFAM" id="SSF101233">
    <property type="entry name" value="PWI domain"/>
    <property type="match status" value="1"/>
</dbReference>
<feature type="domain" description="PWI" evidence="3">
    <location>
        <begin position="12"/>
        <end position="111"/>
    </location>
</feature>
<gene>
    <name evidence="4" type="ORF">HRG_02738</name>
</gene>
<dbReference type="OrthoDB" id="163257at2759"/>
<feature type="region of interest" description="Disordered" evidence="2">
    <location>
        <begin position="119"/>
        <end position="188"/>
    </location>
</feature>
<dbReference type="SMART" id="SM00311">
    <property type="entry name" value="PWI"/>
    <property type="match status" value="1"/>
</dbReference>
<evidence type="ECO:0000313" key="5">
    <source>
        <dbReference type="Proteomes" id="UP000824596"/>
    </source>
</evidence>